<name>A0AAE9M796_ACIPI</name>
<dbReference type="EMBL" id="CP095407">
    <property type="protein sequence ID" value="USU93875.1"/>
    <property type="molecule type" value="Genomic_DNA"/>
</dbReference>
<dbReference type="GO" id="GO:0006508">
    <property type="term" value="P:proteolysis"/>
    <property type="evidence" value="ECO:0007669"/>
    <property type="project" value="UniProtKB-KW"/>
</dbReference>
<keyword evidence="5" id="KW-0482">Metalloprotease</keyword>
<evidence type="ECO:0000256" key="3">
    <source>
        <dbReference type="ARBA" id="ARBA00022801"/>
    </source>
</evidence>
<evidence type="ECO:0000259" key="6">
    <source>
        <dbReference type="Pfam" id="PF14464"/>
    </source>
</evidence>
<evidence type="ECO:0000313" key="8">
    <source>
        <dbReference type="Proteomes" id="UP001055514"/>
    </source>
</evidence>
<protein>
    <submittedName>
        <fullName evidence="7">Mov34/MPN/PAD-1 family protein</fullName>
    </submittedName>
</protein>
<keyword evidence="4" id="KW-0862">Zinc</keyword>
<reference evidence="7" key="1">
    <citation type="submission" date="2022-04" db="EMBL/GenBank/DDBJ databases">
        <title>Emergence of ST220 Acinetobacter pittii strain in bloodstream infection, which co-producing chromosomal NDM-1 and OXA-820 carbapenemases.</title>
        <authorList>
            <person name="Tian C."/>
            <person name="Xing M."/>
            <person name="Fu L."/>
            <person name="Xia D."/>
        </authorList>
    </citation>
    <scope>NUCLEOTIDE SEQUENCE</scope>
    <source>
        <strain evidence="7">TCM</strain>
    </source>
</reference>
<evidence type="ECO:0000256" key="1">
    <source>
        <dbReference type="ARBA" id="ARBA00022670"/>
    </source>
</evidence>
<keyword evidence="1" id="KW-0645">Protease</keyword>
<organism evidence="7 8">
    <name type="scientific">Acinetobacter pittii</name>
    <name type="common">Acinetobacter genomosp. 3</name>
    <dbReference type="NCBI Taxonomy" id="48296"/>
    <lineage>
        <taxon>Bacteria</taxon>
        <taxon>Pseudomonadati</taxon>
        <taxon>Pseudomonadota</taxon>
        <taxon>Gammaproteobacteria</taxon>
        <taxon>Moraxellales</taxon>
        <taxon>Moraxellaceae</taxon>
        <taxon>Acinetobacter</taxon>
        <taxon>Acinetobacter calcoaceticus/baumannii complex</taxon>
    </lineage>
</organism>
<dbReference type="SUPFAM" id="SSF102712">
    <property type="entry name" value="JAB1/MPN domain"/>
    <property type="match status" value="1"/>
</dbReference>
<dbReference type="Pfam" id="PF14464">
    <property type="entry name" value="Prok-JAB"/>
    <property type="match status" value="1"/>
</dbReference>
<evidence type="ECO:0000256" key="4">
    <source>
        <dbReference type="ARBA" id="ARBA00022833"/>
    </source>
</evidence>
<dbReference type="Gene3D" id="3.40.140.10">
    <property type="entry name" value="Cytidine Deaminase, domain 2"/>
    <property type="match status" value="1"/>
</dbReference>
<dbReference type="AlphaFoldDB" id="A0AAE9M796"/>
<gene>
    <name evidence="7" type="ORF">MWH18_16235</name>
</gene>
<dbReference type="GO" id="GO:0008237">
    <property type="term" value="F:metallopeptidase activity"/>
    <property type="evidence" value="ECO:0007669"/>
    <property type="project" value="UniProtKB-KW"/>
</dbReference>
<dbReference type="RefSeq" id="WP_004663620.1">
    <property type="nucleotide sequence ID" value="NZ_CP029610.1"/>
</dbReference>
<evidence type="ECO:0000256" key="5">
    <source>
        <dbReference type="ARBA" id="ARBA00023049"/>
    </source>
</evidence>
<accession>A0AAE9M796</accession>
<dbReference type="GeneID" id="92836198"/>
<proteinExistence type="predicted"/>
<evidence type="ECO:0000256" key="2">
    <source>
        <dbReference type="ARBA" id="ARBA00022723"/>
    </source>
</evidence>
<sequence>MSDLIIWKTIIDHTIRDEIFIIIDKIAFDQINCFRQKEVSQLEACGVIIGERKDKHFFIRKFTPPMPTDNRTRYSCKRNNDGHQELVDQLHLESKGSLQYLGEWHSHPQITAKPSTKDKNEWPKTYNYLSREENIKEMICLILGTDSDWLGIYHQDILYSASIVNNIHMVENQ</sequence>
<dbReference type="GO" id="GO:0046872">
    <property type="term" value="F:metal ion binding"/>
    <property type="evidence" value="ECO:0007669"/>
    <property type="project" value="UniProtKB-KW"/>
</dbReference>
<keyword evidence="3" id="KW-0378">Hydrolase</keyword>
<feature type="domain" description="JAB" evidence="6">
    <location>
        <begin position="38"/>
        <end position="137"/>
    </location>
</feature>
<evidence type="ECO:0000313" key="7">
    <source>
        <dbReference type="EMBL" id="USU93875.1"/>
    </source>
</evidence>
<dbReference type="Proteomes" id="UP001055514">
    <property type="component" value="Chromosome"/>
</dbReference>
<dbReference type="InterPro" id="IPR028090">
    <property type="entry name" value="JAB_dom_prok"/>
</dbReference>
<keyword evidence="2" id="KW-0479">Metal-binding</keyword>